<dbReference type="AlphaFoldDB" id="A0ABC9UD34"/>
<protein>
    <submittedName>
        <fullName evidence="2">Uncharacterized protein</fullName>
    </submittedName>
</protein>
<organism evidence="2 3">
    <name type="scientific">Enterobacter asburiae</name>
    <dbReference type="NCBI Taxonomy" id="61645"/>
    <lineage>
        <taxon>Bacteria</taxon>
        <taxon>Pseudomonadati</taxon>
        <taxon>Pseudomonadota</taxon>
        <taxon>Gammaproteobacteria</taxon>
        <taxon>Enterobacterales</taxon>
        <taxon>Enterobacteriaceae</taxon>
        <taxon>Enterobacter</taxon>
        <taxon>Enterobacter cloacae complex</taxon>
    </lineage>
</organism>
<reference evidence="3" key="1">
    <citation type="submission" date="2013-09" db="EMBL/GenBank/DDBJ databases">
        <title>The Genome Sequence of Enterobacter cloacae BWH 31.</title>
        <authorList>
            <consortium name="The Broad Institute Genomics Platform"/>
            <consortium name="The Broad Institute Genome Sequencing Center for Infectious Disease"/>
            <person name="Murphy C."/>
            <person name="Cosimi L."/>
            <person name="Cerqueira G."/>
            <person name="Feldgarden M."/>
            <person name="Hung D."/>
            <person name="Onderdonk A.B."/>
            <person name="Ferraro M.J."/>
            <person name="Hooper D."/>
            <person name="Dekker J."/>
            <person name="O'Brien T."/>
            <person name="Huang S."/>
            <person name="Quan V."/>
            <person name="Ernst C."/>
            <person name="Delaney M."/>
            <person name="DuBois A."/>
            <person name="Young S.K."/>
            <person name="Zeng Q."/>
            <person name="Gargeya S."/>
            <person name="Fitzgerald M."/>
            <person name="Abouelleil A."/>
            <person name="Alvarado L."/>
            <person name="Berlin A.M."/>
            <person name="Chapman S.B."/>
            <person name="Gainer-Dewar J."/>
            <person name="Goldberg J."/>
            <person name="Gnerre S."/>
            <person name="Griggs A."/>
            <person name="Gujja S."/>
            <person name="Hansen M."/>
            <person name="Howarth C."/>
            <person name="Imamovic A."/>
            <person name="Ireland A."/>
            <person name="Larimer J."/>
            <person name="McCowan C."/>
            <person name="Murphy C."/>
            <person name="Pearson M."/>
            <person name="Poon T.W."/>
            <person name="Priest M."/>
            <person name="Roberts A."/>
            <person name="Saif S."/>
            <person name="Shea T."/>
            <person name="Sykes S."/>
            <person name="Wortman J."/>
            <person name="Nusbaum C."/>
            <person name="Birren B."/>
        </authorList>
    </citation>
    <scope>NUCLEOTIDE SEQUENCE [LARGE SCALE GENOMIC DNA]</scope>
    <source>
        <strain evidence="3">BWH 31</strain>
    </source>
</reference>
<evidence type="ECO:0000256" key="1">
    <source>
        <dbReference type="SAM" id="Phobius"/>
    </source>
</evidence>
<comment type="caution">
    <text evidence="2">The sequence shown here is derived from an EMBL/GenBank/DDBJ whole genome shotgun (WGS) entry which is preliminary data.</text>
</comment>
<keyword evidence="1" id="KW-1133">Transmembrane helix</keyword>
<proteinExistence type="predicted"/>
<evidence type="ECO:0000313" key="3">
    <source>
        <dbReference type="Proteomes" id="UP000017391"/>
    </source>
</evidence>
<feature type="transmembrane region" description="Helical" evidence="1">
    <location>
        <begin position="18"/>
        <end position="38"/>
    </location>
</feature>
<dbReference type="Proteomes" id="UP000017391">
    <property type="component" value="Unassembled WGS sequence"/>
</dbReference>
<keyword evidence="1" id="KW-0472">Membrane</keyword>
<dbReference type="EMBL" id="AYIP01000009">
    <property type="protein sequence ID" value="ESM33118.1"/>
    <property type="molecule type" value="Genomic_DNA"/>
</dbReference>
<dbReference type="RefSeq" id="WP_023310819.1">
    <property type="nucleotide sequence ID" value="NZ_CP034336.1"/>
</dbReference>
<keyword evidence="1" id="KW-0812">Transmembrane</keyword>
<sequence>MKITVENISEMFEGTKELLTGGLITAVTGLIIIIGPNGNEYVKVPLMFVAIFLITIIPGFIAMLFSPLTKLTAKIFDIKSSNIL</sequence>
<name>A0ABC9UD34_ENTAS</name>
<feature type="transmembrane region" description="Helical" evidence="1">
    <location>
        <begin position="44"/>
        <end position="65"/>
    </location>
</feature>
<evidence type="ECO:0000313" key="2">
    <source>
        <dbReference type="EMBL" id="ESM33118.1"/>
    </source>
</evidence>
<gene>
    <name evidence="2" type="ORF">L402_02763</name>
</gene>
<accession>A0ABC9UD34</accession>